<sequence length="234" mass="26456">MSNLHASLAGVEVTFTTRKQEVDEYINFVRGIYEKEVEAKYLTGPLAGQAAISRSLQKVLLANSFLLMYNIIEATVYNIMDSIYSHYISEGVEFDNLAPEIKLTMMKIYKVTASDESIKTCINLSKEVVVKAYEMLKENDFKLSGNIDARKIRDISGDYNFSLMHDKELTRNGTGLLEIKTKRNKLAHGNISFLDCGQDSSIDNVVKIWGEVKLFLEGVIDGVDDYLNHSKYLN</sequence>
<name>A0ABV9ICG4_9DEIO</name>
<dbReference type="Proteomes" id="UP001595952">
    <property type="component" value="Unassembled WGS sequence"/>
</dbReference>
<dbReference type="InterPro" id="IPR040788">
    <property type="entry name" value="HEPN_MAE_28990"/>
</dbReference>
<organism evidence="2 3">
    <name type="scientific">Deinococcus hohokamensis</name>
    <dbReference type="NCBI Taxonomy" id="309883"/>
    <lineage>
        <taxon>Bacteria</taxon>
        <taxon>Thermotogati</taxon>
        <taxon>Deinococcota</taxon>
        <taxon>Deinococci</taxon>
        <taxon>Deinococcales</taxon>
        <taxon>Deinococcaceae</taxon>
        <taxon>Deinococcus</taxon>
    </lineage>
</organism>
<comment type="caution">
    <text evidence="2">The sequence shown here is derived from an EMBL/GenBank/DDBJ whole genome shotgun (WGS) entry which is preliminary data.</text>
</comment>
<gene>
    <name evidence="2" type="ORF">ACFO0D_17015</name>
</gene>
<protein>
    <submittedName>
        <fullName evidence="2">MAE_28990/MAE_18760 family HEPN-like nuclease</fullName>
    </submittedName>
</protein>
<reference evidence="3" key="1">
    <citation type="journal article" date="2019" name="Int. J. Syst. Evol. Microbiol.">
        <title>The Global Catalogue of Microorganisms (GCM) 10K type strain sequencing project: providing services to taxonomists for standard genome sequencing and annotation.</title>
        <authorList>
            <consortium name="The Broad Institute Genomics Platform"/>
            <consortium name="The Broad Institute Genome Sequencing Center for Infectious Disease"/>
            <person name="Wu L."/>
            <person name="Ma J."/>
        </authorList>
    </citation>
    <scope>NUCLEOTIDE SEQUENCE [LARGE SCALE GENOMIC DNA]</scope>
    <source>
        <strain evidence="3">CCUG 55995</strain>
    </source>
</reference>
<evidence type="ECO:0000313" key="2">
    <source>
        <dbReference type="EMBL" id="MFC4640031.1"/>
    </source>
</evidence>
<evidence type="ECO:0000313" key="3">
    <source>
        <dbReference type="Proteomes" id="UP001595952"/>
    </source>
</evidence>
<proteinExistence type="predicted"/>
<accession>A0ABV9ICG4</accession>
<feature type="domain" description="MAE-28990/MAE-18760-like HEPN" evidence="1">
    <location>
        <begin position="14"/>
        <end position="232"/>
    </location>
</feature>
<dbReference type="RefSeq" id="WP_380063021.1">
    <property type="nucleotide sequence ID" value="NZ_JBHSEI010000012.1"/>
</dbReference>
<dbReference type="Pfam" id="PF18737">
    <property type="entry name" value="HEPN_MAE_28990"/>
    <property type="match status" value="1"/>
</dbReference>
<keyword evidence="3" id="KW-1185">Reference proteome</keyword>
<evidence type="ECO:0000259" key="1">
    <source>
        <dbReference type="Pfam" id="PF18737"/>
    </source>
</evidence>
<dbReference type="EMBL" id="JBHSEI010000012">
    <property type="protein sequence ID" value="MFC4640031.1"/>
    <property type="molecule type" value="Genomic_DNA"/>
</dbReference>